<proteinExistence type="predicted"/>
<feature type="region of interest" description="Disordered" evidence="1">
    <location>
        <begin position="346"/>
        <end position="368"/>
    </location>
</feature>
<organism evidence="2 3">
    <name type="scientific">Aspergillus saccharolyticus JOP 1030-1</name>
    <dbReference type="NCBI Taxonomy" id="1450539"/>
    <lineage>
        <taxon>Eukaryota</taxon>
        <taxon>Fungi</taxon>
        <taxon>Dikarya</taxon>
        <taxon>Ascomycota</taxon>
        <taxon>Pezizomycotina</taxon>
        <taxon>Eurotiomycetes</taxon>
        <taxon>Eurotiomycetidae</taxon>
        <taxon>Eurotiales</taxon>
        <taxon>Aspergillaceae</taxon>
        <taxon>Aspergillus</taxon>
        <taxon>Aspergillus subgen. Circumdati</taxon>
    </lineage>
</organism>
<evidence type="ECO:0000256" key="1">
    <source>
        <dbReference type="SAM" id="MobiDB-lite"/>
    </source>
</evidence>
<dbReference type="RefSeq" id="XP_025428516.1">
    <property type="nucleotide sequence ID" value="XM_025573651.1"/>
</dbReference>
<dbReference type="AlphaFoldDB" id="A0A318Z7Y1"/>
<dbReference type="InterPro" id="IPR011333">
    <property type="entry name" value="SKP1/BTB/POZ_sf"/>
</dbReference>
<evidence type="ECO:0008006" key="4">
    <source>
        <dbReference type="Google" id="ProtNLM"/>
    </source>
</evidence>
<gene>
    <name evidence="2" type="ORF">BP01DRAFT_346755</name>
</gene>
<protein>
    <recommendedName>
        <fullName evidence="4">BTB domain-containing protein</fullName>
    </recommendedName>
</protein>
<accession>A0A318Z7Y1</accession>
<name>A0A318Z7Y1_9EURO</name>
<dbReference type="GeneID" id="37074879"/>
<evidence type="ECO:0000313" key="2">
    <source>
        <dbReference type="EMBL" id="PYH42534.1"/>
    </source>
</evidence>
<feature type="region of interest" description="Disordered" evidence="1">
    <location>
        <begin position="33"/>
        <end position="61"/>
    </location>
</feature>
<evidence type="ECO:0000313" key="3">
    <source>
        <dbReference type="Proteomes" id="UP000248349"/>
    </source>
</evidence>
<dbReference type="EMBL" id="KZ821251">
    <property type="protein sequence ID" value="PYH42534.1"/>
    <property type="molecule type" value="Genomic_DNA"/>
</dbReference>
<keyword evidence="3" id="KW-1185">Reference proteome</keyword>
<dbReference type="OrthoDB" id="5326346at2759"/>
<sequence length="368" mass="41353">MREITHVIDPDGEVILLLVTSDAPFAVLHNDPEPASAPVAQGQGVRTAGEAGPVPSRTTPTRVPFIKEIPEPALHRIRVSAKHLTFASVVFEKTLSDKWKEGAELRDQGWVEIQTPHWDLDSFLLLLRIIHGHNDNVPVRMNVEQLARLAVIADYYDCRRVLGFFSSVWIDYLVGNTFTTYRDVMLWLWICWYFQIADEFSEITLFLMRRSDRPIESLGLPIPDNIIAQLNQKRDSSIQLLLDLLYGHLEYYRDGCGECGYARNSMMFGALAKHLRTMGLVLTPPKPPFRGFSDSSLHDSVRAFRLPEWHAARGDTEKHECVAVGSSKSLMRLNSLSMWEGLRIPGLPDEEESADGSVNGAAGELSDG</sequence>
<dbReference type="Gene3D" id="3.30.710.10">
    <property type="entry name" value="Potassium Channel Kv1.1, Chain A"/>
    <property type="match status" value="1"/>
</dbReference>
<reference evidence="2 3" key="1">
    <citation type="submission" date="2016-12" db="EMBL/GenBank/DDBJ databases">
        <title>The genomes of Aspergillus section Nigri reveals drivers in fungal speciation.</title>
        <authorList>
            <consortium name="DOE Joint Genome Institute"/>
            <person name="Vesth T.C."/>
            <person name="Nybo J."/>
            <person name="Theobald S."/>
            <person name="Brandl J."/>
            <person name="Frisvad J.C."/>
            <person name="Nielsen K.F."/>
            <person name="Lyhne E.K."/>
            <person name="Kogle M.E."/>
            <person name="Kuo A."/>
            <person name="Riley R."/>
            <person name="Clum A."/>
            <person name="Nolan M."/>
            <person name="Lipzen A."/>
            <person name="Salamov A."/>
            <person name="Henrissat B."/>
            <person name="Wiebenga A."/>
            <person name="De Vries R.P."/>
            <person name="Grigoriev I.V."/>
            <person name="Mortensen U.H."/>
            <person name="Andersen M.R."/>
            <person name="Baker S.E."/>
        </authorList>
    </citation>
    <scope>NUCLEOTIDE SEQUENCE [LARGE SCALE GENOMIC DNA]</scope>
    <source>
        <strain evidence="2 3">JOP 1030-1</strain>
    </source>
</reference>
<dbReference type="Proteomes" id="UP000248349">
    <property type="component" value="Unassembled WGS sequence"/>
</dbReference>
<dbReference type="STRING" id="1450539.A0A318Z7Y1"/>